<dbReference type="EMBL" id="LR798321">
    <property type="protein sequence ID" value="CAB5223494.1"/>
    <property type="molecule type" value="Genomic_DNA"/>
</dbReference>
<accession>A0A6J7X5D9</accession>
<reference evidence="1" key="1">
    <citation type="submission" date="2020-05" db="EMBL/GenBank/DDBJ databases">
        <authorList>
            <person name="Chiriac C."/>
            <person name="Salcher M."/>
            <person name="Ghai R."/>
            <person name="Kavagutti S V."/>
        </authorList>
    </citation>
    <scope>NUCLEOTIDE SEQUENCE</scope>
</reference>
<gene>
    <name evidence="1" type="ORF">UFOVP383_92</name>
</gene>
<protein>
    <submittedName>
        <fullName evidence="1">Uncharacterized protein</fullName>
    </submittedName>
</protein>
<proteinExistence type="predicted"/>
<name>A0A6J7X5D9_9CAUD</name>
<evidence type="ECO:0000313" key="1">
    <source>
        <dbReference type="EMBL" id="CAB5223494.1"/>
    </source>
</evidence>
<sequence>MTIPTKLGMQKIGEEAKGFEVDYGDQFREVSIDYYIDLFQSLKDDGWTTVVYSDIDGWRAYRTLYAVVPRP</sequence>
<organism evidence="1">
    <name type="scientific">uncultured Caudovirales phage</name>
    <dbReference type="NCBI Taxonomy" id="2100421"/>
    <lineage>
        <taxon>Viruses</taxon>
        <taxon>Duplodnaviria</taxon>
        <taxon>Heunggongvirae</taxon>
        <taxon>Uroviricota</taxon>
        <taxon>Caudoviricetes</taxon>
        <taxon>Peduoviridae</taxon>
        <taxon>Maltschvirus</taxon>
        <taxon>Maltschvirus maltsch</taxon>
    </lineage>
</organism>